<dbReference type="InterPro" id="IPR000917">
    <property type="entry name" value="Sulfatase_N"/>
</dbReference>
<dbReference type="PANTHER" id="PTHR42693:SF33">
    <property type="entry name" value="ARYLSULFATASE"/>
    <property type="match status" value="1"/>
</dbReference>
<organism evidence="4 5">
    <name type="scientific">Haloarchaeobius litoreus</name>
    <dbReference type="NCBI Taxonomy" id="755306"/>
    <lineage>
        <taxon>Archaea</taxon>
        <taxon>Methanobacteriati</taxon>
        <taxon>Methanobacteriota</taxon>
        <taxon>Stenosarchaea group</taxon>
        <taxon>Halobacteria</taxon>
        <taxon>Halobacteriales</taxon>
        <taxon>Halorubellaceae</taxon>
        <taxon>Haloarchaeobius</taxon>
    </lineage>
</organism>
<reference evidence="4 5" key="1">
    <citation type="journal article" date="2019" name="Int. J. Syst. Evol. Microbiol.">
        <title>The Global Catalogue of Microorganisms (GCM) 10K type strain sequencing project: providing services to taxonomists for standard genome sequencing and annotation.</title>
        <authorList>
            <consortium name="The Broad Institute Genomics Platform"/>
            <consortium name="The Broad Institute Genome Sequencing Center for Infectious Disease"/>
            <person name="Wu L."/>
            <person name="Ma J."/>
        </authorList>
    </citation>
    <scope>NUCLEOTIDE SEQUENCE [LARGE SCALE GENOMIC DNA]</scope>
    <source>
        <strain evidence="4 5">CGMCC 1.10390</strain>
    </source>
</reference>
<dbReference type="RefSeq" id="WP_256398361.1">
    <property type="nucleotide sequence ID" value="NZ_JANHJR010000001.1"/>
</dbReference>
<feature type="domain" description="Sulfatase N-terminal" evidence="3">
    <location>
        <begin position="3"/>
        <end position="365"/>
    </location>
</feature>
<proteinExistence type="inferred from homology"/>
<comment type="caution">
    <text evidence="4">The sequence shown here is derived from an EMBL/GenBank/DDBJ whole genome shotgun (WGS) entry which is preliminary data.</text>
</comment>
<sequence>MAPNVLYLVLDCLRGDAVTPETAPNLTKLAEENCSFEDCIAPADWSLPSHASIFTGEWAHEHHCYWREQKISSLPLVESFNRNGFDTVGLTSNIYFSMSQGFGNSFDEFYETRRPLNPNGLNPFSAVRRHEPLDGPDIRTYLTVFGKALQHDNPLASVENYVRAIGIELNDRYALRDRIPGLSTDKYGYLTAASERTEQRLVDVFERHSDGENPFFAFANLMDAHFPYEPPEDHLRTVTDGQYGREDITDIEPDLSNPRVFLDRYFADDVNEDDLELVRAAYRGEVHSVDELVGRLLASLERAGLRDETLVVVTADHGEALGEEDIRGERSMGHINSVNEHHMRVPLIVANPDIEPETVEQRVPLTALSNQLLTGPASFVDGSLESIGNALTTDGPTLFELPANPFHRDSFDRYDHIPDWFVTRQSMTHSVVGFDDPWTVIAYSNGDMDVWNDDDARSRADAPEHLVETCEDAVQSFPDEDSKDSGSEGLSASRQQQLEDLGYL</sequence>
<dbReference type="PANTHER" id="PTHR42693">
    <property type="entry name" value="ARYLSULFATASE FAMILY MEMBER"/>
    <property type="match status" value="1"/>
</dbReference>
<evidence type="ECO:0000313" key="5">
    <source>
        <dbReference type="Proteomes" id="UP001597034"/>
    </source>
</evidence>
<dbReference type="SUPFAM" id="SSF53649">
    <property type="entry name" value="Alkaline phosphatase-like"/>
    <property type="match status" value="1"/>
</dbReference>
<feature type="compositionally biased region" description="Polar residues" evidence="2">
    <location>
        <begin position="488"/>
        <end position="498"/>
    </location>
</feature>
<dbReference type="InterPro" id="IPR017850">
    <property type="entry name" value="Alkaline_phosphatase_core_sf"/>
</dbReference>
<dbReference type="EMBL" id="JBHUDO010000002">
    <property type="protein sequence ID" value="MFD1646115.1"/>
    <property type="molecule type" value="Genomic_DNA"/>
</dbReference>
<evidence type="ECO:0000256" key="1">
    <source>
        <dbReference type="ARBA" id="ARBA00008779"/>
    </source>
</evidence>
<protein>
    <submittedName>
        <fullName evidence="4">Sulfatase-like hydrolase/transferase</fullName>
    </submittedName>
</protein>
<name>A0ABD6DL43_9EURY</name>
<dbReference type="Gene3D" id="3.40.720.10">
    <property type="entry name" value="Alkaline Phosphatase, subunit A"/>
    <property type="match status" value="1"/>
</dbReference>
<dbReference type="Proteomes" id="UP001597034">
    <property type="component" value="Unassembled WGS sequence"/>
</dbReference>
<evidence type="ECO:0000256" key="2">
    <source>
        <dbReference type="SAM" id="MobiDB-lite"/>
    </source>
</evidence>
<evidence type="ECO:0000259" key="3">
    <source>
        <dbReference type="Pfam" id="PF00884"/>
    </source>
</evidence>
<feature type="region of interest" description="Disordered" evidence="2">
    <location>
        <begin position="474"/>
        <end position="504"/>
    </location>
</feature>
<accession>A0ABD6DL43</accession>
<comment type="similarity">
    <text evidence="1">Belongs to the sulfatase family.</text>
</comment>
<dbReference type="Pfam" id="PF00884">
    <property type="entry name" value="Sulfatase"/>
    <property type="match status" value="1"/>
</dbReference>
<dbReference type="InterPro" id="IPR050738">
    <property type="entry name" value="Sulfatase"/>
</dbReference>
<dbReference type="AlphaFoldDB" id="A0ABD6DL43"/>
<keyword evidence="5" id="KW-1185">Reference proteome</keyword>
<evidence type="ECO:0000313" key="4">
    <source>
        <dbReference type="EMBL" id="MFD1646115.1"/>
    </source>
</evidence>
<gene>
    <name evidence="4" type="ORF">ACFSBL_10520</name>
</gene>